<dbReference type="STRING" id="1314781.A0A165MAY8"/>
<dbReference type="GO" id="GO:0042726">
    <property type="term" value="P:flavin-containing compound metabolic process"/>
    <property type="evidence" value="ECO:0007669"/>
    <property type="project" value="TreeGrafter"/>
</dbReference>
<dbReference type="PANTHER" id="PTHR47675:SF1">
    <property type="entry name" value="MOLYBDOPTERIN BINDING DOMAIN PROTEIN (AFU_ORTHOLOGUE AFUA_5G11210)"/>
    <property type="match status" value="1"/>
</dbReference>
<dbReference type="InterPro" id="IPR001453">
    <property type="entry name" value="MoaB/Mog_dom"/>
</dbReference>
<evidence type="ECO:0000259" key="1">
    <source>
        <dbReference type="SMART" id="SM00852"/>
    </source>
</evidence>
<dbReference type="Pfam" id="PF24102">
    <property type="entry name" value="FLAD1_M"/>
    <property type="match status" value="1"/>
</dbReference>
<accession>A0A165MAY8</accession>
<dbReference type="PANTHER" id="PTHR47675">
    <property type="entry name" value="MOLYBDOPTERIN BINDING DOMAIN PROTEIN (AFU_ORTHOLOGUE AFUA_5G11210)"/>
    <property type="match status" value="1"/>
</dbReference>
<name>A0A165MAY8_EXIGL</name>
<dbReference type="Pfam" id="PF00994">
    <property type="entry name" value="MoCF_biosynth"/>
    <property type="match status" value="1"/>
</dbReference>
<dbReference type="SMART" id="SM00852">
    <property type="entry name" value="MoCF_biosynth"/>
    <property type="match status" value="1"/>
</dbReference>
<sequence length="280" mass="31336">MPSPSPPPPTITFPRSPVPSIPARPVQTAAALMIGDEILNGKTQDTNSHHFALRCFELGIELKRIEVIPDDEAEIVEAARRLTADFDFVITSGGIGPTHDDITYPSLARAFNQDLAMNDEVLSRMAQKSMYRKEWLEQQTDEQRTARERMALFPSQAEVLFVTDDLWVPVVRLEGKLCVLPGVPSLFRRLLDNLMESYIPLPAERPFRHMVFTTLPESSIAPFLTELQRRVKGEGVRIGSYPSFQKGVTVSLIGNNEARVRELGEEVCKEIHGTVVVKDA</sequence>
<dbReference type="OrthoDB" id="448496at2759"/>
<gene>
    <name evidence="2" type="ORF">EXIGLDRAFT_726495</name>
</gene>
<dbReference type="EMBL" id="KV425913">
    <property type="protein sequence ID" value="KZV99011.1"/>
    <property type="molecule type" value="Genomic_DNA"/>
</dbReference>
<protein>
    <submittedName>
        <fullName evidence="2">Molybdopterin binding protein</fullName>
    </submittedName>
</protein>
<organism evidence="2 3">
    <name type="scientific">Exidia glandulosa HHB12029</name>
    <dbReference type="NCBI Taxonomy" id="1314781"/>
    <lineage>
        <taxon>Eukaryota</taxon>
        <taxon>Fungi</taxon>
        <taxon>Dikarya</taxon>
        <taxon>Basidiomycota</taxon>
        <taxon>Agaricomycotina</taxon>
        <taxon>Agaricomycetes</taxon>
        <taxon>Auriculariales</taxon>
        <taxon>Exidiaceae</taxon>
        <taxon>Exidia</taxon>
    </lineage>
</organism>
<dbReference type="CDD" id="cd00885">
    <property type="entry name" value="cinA"/>
    <property type="match status" value="1"/>
</dbReference>
<evidence type="ECO:0000313" key="2">
    <source>
        <dbReference type="EMBL" id="KZV99011.1"/>
    </source>
</evidence>
<dbReference type="Gene3D" id="3.40.980.10">
    <property type="entry name" value="MoaB/Mog-like domain"/>
    <property type="match status" value="1"/>
</dbReference>
<dbReference type="InterPro" id="IPR036425">
    <property type="entry name" value="MoaB/Mog-like_dom_sf"/>
</dbReference>
<dbReference type="GO" id="GO:0047884">
    <property type="term" value="F:FAD diphosphatase activity"/>
    <property type="evidence" value="ECO:0007669"/>
    <property type="project" value="TreeGrafter"/>
</dbReference>
<dbReference type="SUPFAM" id="SSF53218">
    <property type="entry name" value="Molybdenum cofactor biosynthesis proteins"/>
    <property type="match status" value="1"/>
</dbReference>
<proteinExistence type="predicted"/>
<keyword evidence="3" id="KW-1185">Reference proteome</keyword>
<evidence type="ECO:0000313" key="3">
    <source>
        <dbReference type="Proteomes" id="UP000077266"/>
    </source>
</evidence>
<dbReference type="AlphaFoldDB" id="A0A165MAY8"/>
<reference evidence="2 3" key="1">
    <citation type="journal article" date="2016" name="Mol. Biol. Evol.">
        <title>Comparative Genomics of Early-Diverging Mushroom-Forming Fungi Provides Insights into the Origins of Lignocellulose Decay Capabilities.</title>
        <authorList>
            <person name="Nagy L.G."/>
            <person name="Riley R."/>
            <person name="Tritt A."/>
            <person name="Adam C."/>
            <person name="Daum C."/>
            <person name="Floudas D."/>
            <person name="Sun H."/>
            <person name="Yadav J.S."/>
            <person name="Pangilinan J."/>
            <person name="Larsson K.H."/>
            <person name="Matsuura K."/>
            <person name="Barry K."/>
            <person name="Labutti K."/>
            <person name="Kuo R."/>
            <person name="Ohm R.A."/>
            <person name="Bhattacharya S.S."/>
            <person name="Shirouzu T."/>
            <person name="Yoshinaga Y."/>
            <person name="Martin F.M."/>
            <person name="Grigoriev I.V."/>
            <person name="Hibbett D.S."/>
        </authorList>
    </citation>
    <scope>NUCLEOTIDE SEQUENCE [LARGE SCALE GENOMIC DNA]</scope>
    <source>
        <strain evidence="2 3">HHB12029</strain>
    </source>
</reference>
<dbReference type="InParanoid" id="A0A165MAY8"/>
<dbReference type="Proteomes" id="UP000077266">
    <property type="component" value="Unassembled WGS sequence"/>
</dbReference>
<dbReference type="InterPro" id="IPR056596">
    <property type="entry name" value="FLAD1_M"/>
</dbReference>
<feature type="domain" description="MoaB/Mog" evidence="1">
    <location>
        <begin position="30"/>
        <end position="202"/>
    </location>
</feature>